<evidence type="ECO:0008006" key="3">
    <source>
        <dbReference type="Google" id="ProtNLM"/>
    </source>
</evidence>
<sequence length="80" mass="9524">MSSMSPKTPFKLLIPDALMKRVDYYVTNDDYNNRSEFIVRAIRDYVDKLDYVKAIDKEYAMFEDKKNKEEKSTDNKENSI</sequence>
<dbReference type="InterPro" id="IPR010985">
    <property type="entry name" value="Ribbon_hlx_hlx"/>
</dbReference>
<proteinExistence type="predicted"/>
<dbReference type="Gene3D" id="1.10.1220.10">
    <property type="entry name" value="Met repressor-like"/>
    <property type="match status" value="1"/>
</dbReference>
<dbReference type="InterPro" id="IPR013321">
    <property type="entry name" value="Arc_rbn_hlx_hlx"/>
</dbReference>
<reference evidence="1" key="1">
    <citation type="submission" date="2016-03" db="EMBL/GenBank/DDBJ databases">
        <authorList>
            <person name="Borrel G."/>
            <person name="Mccann A."/>
            <person name="O'Toole P.W."/>
        </authorList>
    </citation>
    <scope>NUCLEOTIDE SEQUENCE</scope>
    <source>
        <strain evidence="1">183</strain>
    </source>
</reference>
<dbReference type="CDD" id="cd22231">
    <property type="entry name" value="RHH_NikR_HicB-like"/>
    <property type="match status" value="1"/>
</dbReference>
<dbReference type="RefSeq" id="WP_400256456.1">
    <property type="nucleotide sequence ID" value="NZ_CAYAYE010000027.1"/>
</dbReference>
<dbReference type="AlphaFoldDB" id="A0A8J8PCJ3"/>
<dbReference type="SUPFAM" id="SSF47598">
    <property type="entry name" value="Ribbon-helix-helix"/>
    <property type="match status" value="1"/>
</dbReference>
<protein>
    <recommendedName>
        <fullName evidence="3">Ribbon-helix-helix protein CopG domain-containing protein</fullName>
    </recommendedName>
</protein>
<accession>A0A8J8PCJ3</accession>
<dbReference type="Proteomes" id="UP000752814">
    <property type="component" value="Unassembled WGS sequence"/>
</dbReference>
<dbReference type="EMBL" id="LVVT01000023">
    <property type="protein sequence ID" value="TQS81381.1"/>
    <property type="molecule type" value="Genomic_DNA"/>
</dbReference>
<comment type="caution">
    <text evidence="1">The sequence shown here is derived from an EMBL/GenBank/DDBJ whole genome shotgun (WGS) entry which is preliminary data.</text>
</comment>
<gene>
    <name evidence="1" type="ORF">A3207_08505</name>
</gene>
<name>A0A8J8PCJ3_9ARCH</name>
<evidence type="ECO:0000313" key="2">
    <source>
        <dbReference type="Proteomes" id="UP000752814"/>
    </source>
</evidence>
<dbReference type="GO" id="GO:0006355">
    <property type="term" value="P:regulation of DNA-templated transcription"/>
    <property type="evidence" value="ECO:0007669"/>
    <property type="project" value="InterPro"/>
</dbReference>
<organism evidence="1 2">
    <name type="scientific">Candidatus Methanomassiliicoccus intestinalis</name>
    <dbReference type="NCBI Taxonomy" id="1406512"/>
    <lineage>
        <taxon>Archaea</taxon>
        <taxon>Methanobacteriati</taxon>
        <taxon>Thermoplasmatota</taxon>
        <taxon>Thermoplasmata</taxon>
        <taxon>Methanomassiliicoccales</taxon>
        <taxon>Methanomassiliicoccaceae</taxon>
        <taxon>Methanomassiliicoccus</taxon>
    </lineage>
</organism>
<evidence type="ECO:0000313" key="1">
    <source>
        <dbReference type="EMBL" id="TQS81381.1"/>
    </source>
</evidence>